<dbReference type="PANTHER" id="PTHR33392:SF6">
    <property type="entry name" value="POLYISOPRENYL-TEICHOIC ACID--PEPTIDOGLYCAN TEICHOIC ACID TRANSFERASE TAGU"/>
    <property type="match status" value="1"/>
</dbReference>
<reference evidence="3" key="1">
    <citation type="journal article" date="2012" name="Science">
        <title>Fermentation, hydrogen, and sulfur metabolism in multiple uncultivated bacterial phyla.</title>
        <authorList>
            <person name="Wrighton K.C."/>
            <person name="Thomas B.C."/>
            <person name="Sharon I."/>
            <person name="Miller C.S."/>
            <person name="Castelle C.J."/>
            <person name="VerBerkmoes N.C."/>
            <person name="Wilkins M.J."/>
            <person name="Hettich R.L."/>
            <person name="Lipton M.S."/>
            <person name="Williams K.H."/>
            <person name="Long P.E."/>
            <person name="Banfield J.F."/>
        </authorList>
    </citation>
    <scope>NUCLEOTIDE SEQUENCE [LARGE SCALE GENOMIC DNA]</scope>
</reference>
<organism evidence="3">
    <name type="scientific">uncultured bacterium</name>
    <name type="common">gcode 4</name>
    <dbReference type="NCBI Taxonomy" id="1234023"/>
    <lineage>
        <taxon>Bacteria</taxon>
        <taxon>environmental samples</taxon>
    </lineage>
</organism>
<dbReference type="NCBIfam" id="TIGR00350">
    <property type="entry name" value="lytR_cpsA_psr"/>
    <property type="match status" value="1"/>
</dbReference>
<evidence type="ECO:0000259" key="2">
    <source>
        <dbReference type="Pfam" id="PF03816"/>
    </source>
</evidence>
<sequence length="485" mass="58047">MSFKKSKIKSENVWLEILNKINTIQNSYKTIKRKNLISWVFLWVIWLSVVIWLAIVTFSVVWNFKIDLSFLKSINITWLSTNDPTKEKINILLTWVWWWVHQWTDLTDTIILASINTKKKIVTMLSLPRDLYVSYPTWWAWRINELYTRWLKNLSESKSMSFLKDKITEITWENIDYYVNIDFEWFVKFVDLIDWIKVDVPSDLTDTDYPDDNWWYETFSVKKWVQNMNGQTALKYARSRHSTSDFDRSLRQQLVIKAIKDKLFKLEYIWNPLKIKSLFYAISSNLKTDLSLTDIISLAFLGKNIPNENIYSFNLNTSCYDNINLCEKWWFLYYWDRSAFWWASVILPEWATPKNLSEYKEINKFSNLIFNYPEVIKEKNEINIVNSTKVSWLANKLAVELKKYWFNVPDKNSIFSSKDNFEKSQINFLWDEQNKTGIAPENKTLEALSQFVFAEQKATPGFKYSSNPGWKIELIIGDDYKLFFK</sequence>
<dbReference type="InterPro" id="IPR050922">
    <property type="entry name" value="LytR/CpsA/Psr_CW_biosynth"/>
</dbReference>
<name>K2G8L2_9BACT</name>
<dbReference type="EMBL" id="AMFJ01000787">
    <property type="protein sequence ID" value="EKE26474.1"/>
    <property type="molecule type" value="Genomic_DNA"/>
</dbReference>
<evidence type="ECO:0000313" key="3">
    <source>
        <dbReference type="EMBL" id="EKE26474.1"/>
    </source>
</evidence>
<dbReference type="Gene3D" id="3.40.630.190">
    <property type="entry name" value="LCP protein"/>
    <property type="match status" value="1"/>
</dbReference>
<dbReference type="Pfam" id="PF03816">
    <property type="entry name" value="LytR_cpsA_psr"/>
    <property type="match status" value="1"/>
</dbReference>
<proteinExistence type="inferred from homology"/>
<protein>
    <submittedName>
        <fullName evidence="3">Putative transcription regulator</fullName>
    </submittedName>
</protein>
<feature type="domain" description="Cell envelope-related transcriptional attenuator" evidence="2">
    <location>
        <begin position="107"/>
        <end position="263"/>
    </location>
</feature>
<dbReference type="InterPro" id="IPR004474">
    <property type="entry name" value="LytR_CpsA_psr"/>
</dbReference>
<dbReference type="AlphaFoldDB" id="K2G8L2"/>
<dbReference type="PANTHER" id="PTHR33392">
    <property type="entry name" value="POLYISOPRENYL-TEICHOIC ACID--PEPTIDOGLYCAN TEICHOIC ACID TRANSFERASE TAGU"/>
    <property type="match status" value="1"/>
</dbReference>
<accession>K2G8L2</accession>
<evidence type="ECO:0000256" key="1">
    <source>
        <dbReference type="ARBA" id="ARBA00006068"/>
    </source>
</evidence>
<comment type="caution">
    <text evidence="3">The sequence shown here is derived from an EMBL/GenBank/DDBJ whole genome shotgun (WGS) entry which is preliminary data.</text>
</comment>
<comment type="similarity">
    <text evidence="1">Belongs to the LytR/CpsA/Psr (LCP) family.</text>
</comment>
<gene>
    <name evidence="3" type="ORF">ACD_4C00271G0001</name>
</gene>